<reference evidence="1 2" key="1">
    <citation type="journal article" date="2019" name="Int. J. Syst. Evol. Microbiol.">
        <title>The Global Catalogue of Microorganisms (GCM) 10K type strain sequencing project: providing services to taxonomists for standard genome sequencing and annotation.</title>
        <authorList>
            <consortium name="The Broad Institute Genomics Platform"/>
            <consortium name="The Broad Institute Genome Sequencing Center for Infectious Disease"/>
            <person name="Wu L."/>
            <person name="Ma J."/>
        </authorList>
    </citation>
    <scope>NUCLEOTIDE SEQUENCE [LARGE SCALE GENOMIC DNA]</scope>
    <source>
        <strain evidence="1 2">JCM 14283</strain>
    </source>
</reference>
<name>A0ABN2UIB2_9MICO</name>
<gene>
    <name evidence="1" type="ORF">GCM10009740_32140</name>
</gene>
<proteinExistence type="predicted"/>
<evidence type="ECO:0000313" key="1">
    <source>
        <dbReference type="EMBL" id="GAA2037754.1"/>
    </source>
</evidence>
<comment type="caution">
    <text evidence="1">The sequence shown here is derived from an EMBL/GenBank/DDBJ whole genome shotgun (WGS) entry which is preliminary data.</text>
</comment>
<organism evidence="1 2">
    <name type="scientific">Terrabacter terrae</name>
    <dbReference type="NCBI Taxonomy" id="318434"/>
    <lineage>
        <taxon>Bacteria</taxon>
        <taxon>Bacillati</taxon>
        <taxon>Actinomycetota</taxon>
        <taxon>Actinomycetes</taxon>
        <taxon>Micrococcales</taxon>
        <taxon>Intrasporangiaceae</taxon>
        <taxon>Terrabacter</taxon>
    </lineage>
</organism>
<protein>
    <submittedName>
        <fullName evidence="1">Uncharacterized protein</fullName>
    </submittedName>
</protein>
<dbReference type="EMBL" id="BAAANB010000021">
    <property type="protein sequence ID" value="GAA2037754.1"/>
    <property type="molecule type" value="Genomic_DNA"/>
</dbReference>
<evidence type="ECO:0000313" key="2">
    <source>
        <dbReference type="Proteomes" id="UP001501285"/>
    </source>
</evidence>
<dbReference type="Proteomes" id="UP001501285">
    <property type="component" value="Unassembled WGS sequence"/>
</dbReference>
<accession>A0ABN2UIB2</accession>
<keyword evidence="2" id="KW-1185">Reference proteome</keyword>
<sequence>MRHRAEAIPSQQPAGDMGRVVAARWAPRRWVDQICCRQMWETSDVARFPSPAPGSALTVWQAATVASDRTSTSAALLREQLNASAVMRMRQWTQRPELPPLELRAVDGEYGWTPRGSHSPNG</sequence>